<dbReference type="OrthoDB" id="978751at2"/>
<evidence type="ECO:0000313" key="3">
    <source>
        <dbReference type="Proteomes" id="UP000199138"/>
    </source>
</evidence>
<sequence>MKMILVKLLSLFILLISTSSCFEVIEEVSLNKNGSGTIELTLNLSQSKTKLASVMLLDSVNGHKIPSKTDIEKHVLDLVNDLKSAPGLSNVKHTIDFDNYILSLRCDFKKVENLNNFAQQVWDKQKVSGQFKSYNYDVSKMLFQRKFDFGNKLKESYSKLSKDDKNVFDNASYTLIYRFENPVKSFSNKNSKLSKSKKALMMKLNANNFIQQNVTIENTIQLIQ</sequence>
<reference evidence="2 3" key="1">
    <citation type="submission" date="2016-10" db="EMBL/GenBank/DDBJ databases">
        <authorList>
            <person name="de Groot N.N."/>
        </authorList>
    </citation>
    <scope>NUCLEOTIDE SEQUENCE [LARGE SCALE GENOMIC DNA]</scope>
    <source>
        <strain evidence="2 3">CGMCC 1.12333</strain>
    </source>
</reference>
<keyword evidence="3" id="KW-1185">Reference proteome</keyword>
<evidence type="ECO:0008006" key="4">
    <source>
        <dbReference type="Google" id="ProtNLM"/>
    </source>
</evidence>
<dbReference type="Proteomes" id="UP000199138">
    <property type="component" value="Unassembled WGS sequence"/>
</dbReference>
<evidence type="ECO:0000256" key="1">
    <source>
        <dbReference type="SAM" id="SignalP"/>
    </source>
</evidence>
<name>A0A1I7EUI0_9FLAO</name>
<dbReference type="EMBL" id="FPBK01000001">
    <property type="protein sequence ID" value="SFU27581.1"/>
    <property type="molecule type" value="Genomic_DNA"/>
</dbReference>
<keyword evidence="1" id="KW-0732">Signal</keyword>
<dbReference type="PROSITE" id="PS51257">
    <property type="entry name" value="PROKAR_LIPOPROTEIN"/>
    <property type="match status" value="1"/>
</dbReference>
<feature type="chain" id="PRO_5011465370" description="Lipoprotein" evidence="1">
    <location>
        <begin position="23"/>
        <end position="224"/>
    </location>
</feature>
<gene>
    <name evidence="2" type="ORF">SAMN05216480_101227</name>
</gene>
<protein>
    <recommendedName>
        <fullName evidence="4">Lipoprotein</fullName>
    </recommendedName>
</protein>
<feature type="signal peptide" evidence="1">
    <location>
        <begin position="1"/>
        <end position="22"/>
    </location>
</feature>
<proteinExistence type="predicted"/>
<dbReference type="AlphaFoldDB" id="A0A1I7EUI0"/>
<dbReference type="STRING" id="1224947.SAMN05216480_101227"/>
<accession>A0A1I7EUI0</accession>
<organism evidence="2 3">
    <name type="scientific">Pustulibacterium marinum</name>
    <dbReference type="NCBI Taxonomy" id="1224947"/>
    <lineage>
        <taxon>Bacteria</taxon>
        <taxon>Pseudomonadati</taxon>
        <taxon>Bacteroidota</taxon>
        <taxon>Flavobacteriia</taxon>
        <taxon>Flavobacteriales</taxon>
        <taxon>Flavobacteriaceae</taxon>
        <taxon>Pustulibacterium</taxon>
    </lineage>
</organism>
<dbReference type="RefSeq" id="WP_093021811.1">
    <property type="nucleotide sequence ID" value="NZ_FPBK01000001.1"/>
</dbReference>
<evidence type="ECO:0000313" key="2">
    <source>
        <dbReference type="EMBL" id="SFU27581.1"/>
    </source>
</evidence>